<gene>
    <name evidence="7" type="ordered locus">Sthe_2804</name>
</gene>
<dbReference type="InterPro" id="IPR016160">
    <property type="entry name" value="Ald_DH_CS_CYS"/>
</dbReference>
<dbReference type="InterPro" id="IPR029510">
    <property type="entry name" value="Ald_DH_CS_GLU"/>
</dbReference>
<dbReference type="GO" id="GO:0008802">
    <property type="term" value="F:betaine-aldehyde dehydrogenase (NAD+) activity"/>
    <property type="evidence" value="ECO:0007669"/>
    <property type="project" value="UniProtKB-EC"/>
</dbReference>
<dbReference type="FunFam" id="3.40.605.10:FF:000007">
    <property type="entry name" value="NAD/NADP-dependent betaine aldehyde dehydrogenase"/>
    <property type="match status" value="1"/>
</dbReference>
<name>D1C8S4_SPHTD</name>
<dbReference type="KEGG" id="sti:Sthe_2804"/>
<evidence type="ECO:0000256" key="2">
    <source>
        <dbReference type="ARBA" id="ARBA00023002"/>
    </source>
</evidence>
<dbReference type="OrthoDB" id="9758906at2"/>
<dbReference type="InParanoid" id="D1C8S4"/>
<evidence type="ECO:0000259" key="6">
    <source>
        <dbReference type="Pfam" id="PF00171"/>
    </source>
</evidence>
<dbReference type="PANTHER" id="PTHR43720:SF2">
    <property type="entry name" value="2-AMINOMUCONIC SEMIALDEHYDE DEHYDROGENASE"/>
    <property type="match status" value="1"/>
</dbReference>
<reference evidence="7 8" key="2">
    <citation type="journal article" date="2010" name="Stand. Genomic Sci.">
        <title>Complete genome sequence of Desulfohalobium retbaense type strain (HR(100)).</title>
        <authorList>
            <person name="Spring S."/>
            <person name="Nolan M."/>
            <person name="Lapidus A."/>
            <person name="Glavina Del Rio T."/>
            <person name="Copeland A."/>
            <person name="Tice H."/>
            <person name="Cheng J.F."/>
            <person name="Lucas S."/>
            <person name="Land M."/>
            <person name="Chen F."/>
            <person name="Bruce D."/>
            <person name="Goodwin L."/>
            <person name="Pitluck S."/>
            <person name="Ivanova N."/>
            <person name="Mavromatis K."/>
            <person name="Mikhailova N."/>
            <person name="Pati A."/>
            <person name="Chen A."/>
            <person name="Palaniappan K."/>
            <person name="Hauser L."/>
            <person name="Chang Y.J."/>
            <person name="Jeffries C.D."/>
            <person name="Munk C."/>
            <person name="Kiss H."/>
            <person name="Chain P."/>
            <person name="Han C."/>
            <person name="Brettin T."/>
            <person name="Detter J.C."/>
            <person name="Schuler E."/>
            <person name="Goker M."/>
            <person name="Rohde M."/>
            <person name="Bristow J."/>
            <person name="Eisen J.A."/>
            <person name="Markowitz V."/>
            <person name="Hugenholtz P."/>
            <person name="Kyrpides N.C."/>
            <person name="Klenk H.P."/>
        </authorList>
    </citation>
    <scope>NUCLEOTIDE SEQUENCE [LARGE SCALE GENOMIC DNA]</scope>
    <source>
        <strain evidence="8">ATCC 49802 / DSM 20745 / S 6022</strain>
    </source>
</reference>
<keyword evidence="2 5" id="KW-0560">Oxidoreductase</keyword>
<dbReference type="InterPro" id="IPR016162">
    <property type="entry name" value="Ald_DH_N"/>
</dbReference>
<evidence type="ECO:0000256" key="1">
    <source>
        <dbReference type="ARBA" id="ARBA00009986"/>
    </source>
</evidence>
<dbReference type="NCBIfam" id="TIGR02299">
    <property type="entry name" value="HpaE"/>
    <property type="match status" value="1"/>
</dbReference>
<dbReference type="Gene3D" id="3.40.309.10">
    <property type="entry name" value="Aldehyde Dehydrogenase, Chain A, domain 2"/>
    <property type="match status" value="1"/>
</dbReference>
<dbReference type="Gene3D" id="3.40.605.10">
    <property type="entry name" value="Aldehyde Dehydrogenase, Chain A, domain 1"/>
    <property type="match status" value="1"/>
</dbReference>
<dbReference type="PROSITE" id="PS00070">
    <property type="entry name" value="ALDEHYDE_DEHYDR_CYS"/>
    <property type="match status" value="1"/>
</dbReference>
<dbReference type="AlphaFoldDB" id="D1C8S4"/>
<dbReference type="eggNOG" id="COG1012">
    <property type="taxonomic scope" value="Bacteria"/>
</dbReference>
<evidence type="ECO:0000256" key="4">
    <source>
        <dbReference type="PROSITE-ProRule" id="PRU10007"/>
    </source>
</evidence>
<dbReference type="SUPFAM" id="SSF53720">
    <property type="entry name" value="ALDH-like"/>
    <property type="match status" value="1"/>
</dbReference>
<dbReference type="Pfam" id="PF00171">
    <property type="entry name" value="Aldedh"/>
    <property type="match status" value="1"/>
</dbReference>
<dbReference type="InterPro" id="IPR016163">
    <property type="entry name" value="Ald_DH_C"/>
</dbReference>
<proteinExistence type="inferred from homology"/>
<keyword evidence="8" id="KW-1185">Reference proteome</keyword>
<dbReference type="CDD" id="cd07093">
    <property type="entry name" value="ALDH_F8_HMSADH"/>
    <property type="match status" value="1"/>
</dbReference>
<dbReference type="EC" id="1.2.1.8" evidence="7"/>
<evidence type="ECO:0000313" key="8">
    <source>
        <dbReference type="Proteomes" id="UP000002027"/>
    </source>
</evidence>
<feature type="active site" evidence="4">
    <location>
        <position position="267"/>
    </location>
</feature>
<dbReference type="GO" id="GO:1901023">
    <property type="term" value="P:4-hydroxyphenylacetate catabolic process"/>
    <property type="evidence" value="ECO:0007669"/>
    <property type="project" value="InterPro"/>
</dbReference>
<dbReference type="EMBL" id="CP001824">
    <property type="protein sequence ID" value="ACZ40217.1"/>
    <property type="molecule type" value="Genomic_DNA"/>
</dbReference>
<dbReference type="InterPro" id="IPR015590">
    <property type="entry name" value="Aldehyde_DH_dom"/>
</dbReference>
<organism evidence="7 8">
    <name type="scientific">Sphaerobacter thermophilus (strain ATCC 49802 / DSM 20745 / KCCM 41009 / NCIMB 13125 / S 6022)</name>
    <dbReference type="NCBI Taxonomy" id="479434"/>
    <lineage>
        <taxon>Bacteria</taxon>
        <taxon>Pseudomonadati</taxon>
        <taxon>Thermomicrobiota</taxon>
        <taxon>Thermomicrobia</taxon>
        <taxon>Sphaerobacterales</taxon>
        <taxon>Sphaerobacterineae</taxon>
        <taxon>Sphaerobacteraceae</taxon>
        <taxon>Sphaerobacter</taxon>
    </lineage>
</organism>
<dbReference type="PROSITE" id="PS00687">
    <property type="entry name" value="ALDEHYDE_DEHYDR_GLU"/>
    <property type="match status" value="1"/>
</dbReference>
<dbReference type="FunFam" id="3.40.309.10:FF:000012">
    <property type="entry name" value="Betaine aldehyde dehydrogenase"/>
    <property type="match status" value="1"/>
</dbReference>
<dbReference type="GO" id="GO:0018480">
    <property type="term" value="F:5-carboxymethyl-2-hydroxymuconic-semialdehyde dehydrogenase activity"/>
    <property type="evidence" value="ECO:0007669"/>
    <property type="project" value="InterPro"/>
</dbReference>
<sequence length="510" mass="55885">MTTTTDYAALSKRLLDDLPPLQNYIGGEWTPGPIGETFMSINPATNQPIATVHSAGRAGAQQAVIAAREAFESGAWSRMPAADRARALRRIAEQIRKRADEISVLETSDTGIPITQIRAGQVLRAADNFDFFAEMATQITGETFPVEGTFLNYTVHKPVGVAVLITPWNTPFMLETWKVAPALAAGNTCILKPASWSPISAYLLAKAIEEADLPPGTFNLVYGSGETVGTALVAHPEVNLVSFTGETTTGKQLMRTGAETLKRFSMELGGKSPVIVFADADLDRALDAAIFGVFSLNGERCTAGTRLFLERPIYDDFVSRLIERVRRIRVGDPLDPATEVGPLIHRRHLERVMGYLDIAREEGATIAVGGRRPDRPELADGNYLEPTVIVDVRNEMRVAQEEIFGPVLTVIPFEDEAEVLRMANDVRYGLAAYLWTSEVSRATRLAPEIESGMVWVNSQNVRDLRTPFGGMKESGIGREGGRYSFEFYTETKTIHVALGQHRIPKFGATS</sequence>
<dbReference type="STRING" id="479434.Sthe_2804"/>
<protein>
    <submittedName>
        <fullName evidence="7">5-carboxymethyl-2-hydroxymuconate semialdehyde dehydrogenase</fullName>
        <ecNumber evidence="7">1.2.1.8</ecNumber>
    </submittedName>
</protein>
<dbReference type="InterPro" id="IPR011985">
    <property type="entry name" value="DH_HpaE"/>
</dbReference>
<dbReference type="RefSeq" id="WP_012873253.1">
    <property type="nucleotide sequence ID" value="NC_013524.1"/>
</dbReference>
<dbReference type="InterPro" id="IPR016161">
    <property type="entry name" value="Ald_DH/histidinol_DH"/>
</dbReference>
<evidence type="ECO:0000256" key="3">
    <source>
        <dbReference type="ARBA" id="ARBA00023027"/>
    </source>
</evidence>
<feature type="domain" description="Aldehyde dehydrogenase" evidence="6">
    <location>
        <begin position="36"/>
        <end position="494"/>
    </location>
</feature>
<comment type="similarity">
    <text evidence="1 5">Belongs to the aldehyde dehydrogenase family.</text>
</comment>
<dbReference type="Proteomes" id="UP000002027">
    <property type="component" value="Chromosome 2"/>
</dbReference>
<dbReference type="PANTHER" id="PTHR43720">
    <property type="entry name" value="2-AMINOMUCONIC SEMIALDEHYDE DEHYDROGENASE"/>
    <property type="match status" value="1"/>
</dbReference>
<dbReference type="HOGENOM" id="CLU_005391_0_1_0"/>
<evidence type="ECO:0000313" key="7">
    <source>
        <dbReference type="EMBL" id="ACZ40217.1"/>
    </source>
</evidence>
<keyword evidence="3" id="KW-0520">NAD</keyword>
<accession>D1C8S4</accession>
<evidence type="ECO:0000256" key="5">
    <source>
        <dbReference type="RuleBase" id="RU003345"/>
    </source>
</evidence>
<reference evidence="8" key="1">
    <citation type="submission" date="2009-11" db="EMBL/GenBank/DDBJ databases">
        <title>The complete chromosome 2 of Sphaerobacter thermophilus DSM 20745.</title>
        <authorList>
            <person name="Lucas S."/>
            <person name="Copeland A."/>
            <person name="Lapidus A."/>
            <person name="Glavina del Rio T."/>
            <person name="Dalin E."/>
            <person name="Tice H."/>
            <person name="Bruce D."/>
            <person name="Goodwin L."/>
            <person name="Pitluck S."/>
            <person name="Kyrpides N."/>
            <person name="Mavromatis K."/>
            <person name="Ivanova N."/>
            <person name="Mikhailova N."/>
            <person name="LaButti K.M."/>
            <person name="Clum A."/>
            <person name="Sun H.I."/>
            <person name="Brettin T."/>
            <person name="Detter J.C."/>
            <person name="Han C."/>
            <person name="Larimer F."/>
            <person name="Land M."/>
            <person name="Hauser L."/>
            <person name="Markowitz V."/>
            <person name="Cheng J.F."/>
            <person name="Hugenholtz P."/>
            <person name="Woyke T."/>
            <person name="Wu D."/>
            <person name="Steenblock K."/>
            <person name="Schneider S."/>
            <person name="Pukall R."/>
            <person name="Goeker M."/>
            <person name="Klenk H.P."/>
            <person name="Eisen J.A."/>
        </authorList>
    </citation>
    <scope>NUCLEOTIDE SEQUENCE [LARGE SCALE GENOMIC DNA]</scope>
    <source>
        <strain evidence="8">ATCC 49802 / DSM 20745 / S 6022</strain>
    </source>
</reference>